<keyword evidence="2" id="KW-0418">Kinase</keyword>
<dbReference type="Gene3D" id="3.30.420.40">
    <property type="match status" value="2"/>
</dbReference>
<dbReference type="EC" id="2.7.1.59" evidence="2"/>
<reference evidence="3" key="1">
    <citation type="submission" date="2015-04" db="EMBL/GenBank/DDBJ databases">
        <title>Physiological reanalysis, assessment of diazotrophy, and genome sequences of multiple isolates of Streptomyces thermoautotrophicus.</title>
        <authorList>
            <person name="MacKellar D.C."/>
            <person name="Lieber L."/>
            <person name="Norman J."/>
            <person name="Bolger A."/>
            <person name="Tobin C."/>
            <person name="Murray J.W."/>
            <person name="Chang R."/>
            <person name="Ford T."/>
            <person name="Nguyen P.Q."/>
            <person name="Woodward J."/>
            <person name="Permingeat H."/>
            <person name="Joshi N.S."/>
            <person name="Silver P.A."/>
            <person name="Usadel B."/>
            <person name="Rutherford A.W."/>
            <person name="Friesen M."/>
            <person name="Prell J."/>
        </authorList>
    </citation>
    <scope>NUCLEOTIDE SEQUENCE [LARGE SCALE GENOMIC DNA]</scope>
    <source>
        <strain evidence="3">H1</strain>
    </source>
</reference>
<proteinExistence type="predicted"/>
<dbReference type="InterPro" id="IPR002731">
    <property type="entry name" value="ATPase_BadF"/>
</dbReference>
<dbReference type="AlphaFoldDB" id="A0A132MTT2"/>
<name>A0A132MTT2_9ACTN</name>
<dbReference type="InterPro" id="IPR052519">
    <property type="entry name" value="Euk-type_GlcNAc_Kinase"/>
</dbReference>
<dbReference type="InterPro" id="IPR043129">
    <property type="entry name" value="ATPase_NBD"/>
</dbReference>
<dbReference type="GO" id="GO:0045127">
    <property type="term" value="F:N-acetylglucosamine kinase activity"/>
    <property type="evidence" value="ECO:0007669"/>
    <property type="project" value="UniProtKB-EC"/>
</dbReference>
<feature type="domain" description="ATPase BadF/BadG/BcrA/BcrD type" evidence="1">
    <location>
        <begin position="24"/>
        <end position="322"/>
    </location>
</feature>
<evidence type="ECO:0000313" key="2">
    <source>
        <dbReference type="EMBL" id="KWX01305.1"/>
    </source>
</evidence>
<protein>
    <submittedName>
        <fullName evidence="2">N-acetylglucosamine kinase of eukaryotic type</fullName>
        <ecNumber evidence="2">2.7.1.59</ecNumber>
    </submittedName>
</protein>
<organism evidence="2 3">
    <name type="scientific">Carbonactinospora thermoautotrophica</name>
    <dbReference type="NCBI Taxonomy" id="1469144"/>
    <lineage>
        <taxon>Bacteria</taxon>
        <taxon>Bacillati</taxon>
        <taxon>Actinomycetota</taxon>
        <taxon>Actinomycetes</taxon>
        <taxon>Kitasatosporales</taxon>
        <taxon>Carbonactinosporaceae</taxon>
        <taxon>Carbonactinospora</taxon>
    </lineage>
</organism>
<dbReference type="PANTHER" id="PTHR43190">
    <property type="entry name" value="N-ACETYL-D-GLUCOSAMINE KINASE"/>
    <property type="match status" value="1"/>
</dbReference>
<dbReference type="RefSeq" id="WP_197651781.1">
    <property type="nucleotide sequence ID" value="NZ_JYIJ01000010.1"/>
</dbReference>
<dbReference type="PATRIC" id="fig|1469144.10.peg.2533"/>
<evidence type="ECO:0000259" key="1">
    <source>
        <dbReference type="Pfam" id="PF01869"/>
    </source>
</evidence>
<dbReference type="STRING" id="1469144.LI90_2333"/>
<keyword evidence="3" id="KW-1185">Reference proteome</keyword>
<dbReference type="PANTHER" id="PTHR43190:SF3">
    <property type="entry name" value="N-ACETYL-D-GLUCOSAMINE KINASE"/>
    <property type="match status" value="1"/>
</dbReference>
<accession>A0A132MTT2</accession>
<evidence type="ECO:0000313" key="3">
    <source>
        <dbReference type="Proteomes" id="UP000070188"/>
    </source>
</evidence>
<comment type="caution">
    <text evidence="2">The sequence shown here is derived from an EMBL/GenBank/DDBJ whole genome shotgun (WGS) entry which is preliminary data.</text>
</comment>
<dbReference type="Proteomes" id="UP000070188">
    <property type="component" value="Unassembled WGS sequence"/>
</dbReference>
<gene>
    <name evidence="2" type="ORF">LI90_2333</name>
</gene>
<sequence length="345" mass="34719">MMHRNIPDDSTAMWTDAATSSVVVGVDAGATGTRCLVVSEEGLVLRSGRAPGANQRSSGDAWAESLVQALRAALSGIDPERVAAGFFGVAGAGGAGAVTARAAAVSAWRGQRLPGLPVVGMDIVAAFAAGSAAPEGLVLSAGTGAVAARIHTTSVVRRCDGYGWWLGDEGSAVWIGRAALRAVLGAMDGRDPGTALVDTVPRALLGQSAPPPGEDLAQALVARVYGAPPAELGGVAPVVDEAARAGDAVAHRILAEAAERLLHTLDSVRAGQAADGLPVVLSGSVLTRPTLVAELVAQGVRERYGVEPVRAHEGAVGAAALALRHHLGDTARARAAHEKLLDSAG</sequence>
<dbReference type="EMBL" id="LAXD01000001">
    <property type="protein sequence ID" value="KWX01305.1"/>
    <property type="molecule type" value="Genomic_DNA"/>
</dbReference>
<dbReference type="SUPFAM" id="SSF53067">
    <property type="entry name" value="Actin-like ATPase domain"/>
    <property type="match status" value="2"/>
</dbReference>
<keyword evidence="2" id="KW-0808">Transferase</keyword>
<dbReference type="Pfam" id="PF01869">
    <property type="entry name" value="BcrAD_BadFG"/>
    <property type="match status" value="1"/>
</dbReference>